<name>A0A4R9LRC9_9LEPT</name>
<comment type="caution">
    <text evidence="2">The sequence shown here is derived from an EMBL/GenBank/DDBJ whole genome shotgun (WGS) entry which is preliminary data.</text>
</comment>
<gene>
    <name evidence="2" type="ORF">EHS11_07050</name>
</gene>
<dbReference type="InterPro" id="IPR011055">
    <property type="entry name" value="Dup_hybrid_motif"/>
</dbReference>
<dbReference type="InterPro" id="IPR050570">
    <property type="entry name" value="Cell_wall_metabolism_enzyme"/>
</dbReference>
<dbReference type="InterPro" id="IPR016047">
    <property type="entry name" value="M23ase_b-sheet_dom"/>
</dbReference>
<dbReference type="AlphaFoldDB" id="A0A4R9LRC9"/>
<dbReference type="Gene3D" id="2.70.70.10">
    <property type="entry name" value="Glucose Permease (Domain IIA)"/>
    <property type="match status" value="1"/>
</dbReference>
<dbReference type="Pfam" id="PF01551">
    <property type="entry name" value="Peptidase_M23"/>
    <property type="match status" value="1"/>
</dbReference>
<organism evidence="2 3">
    <name type="scientific">Leptospira ilyithenensis</name>
    <dbReference type="NCBI Taxonomy" id="2484901"/>
    <lineage>
        <taxon>Bacteria</taxon>
        <taxon>Pseudomonadati</taxon>
        <taxon>Spirochaetota</taxon>
        <taxon>Spirochaetia</taxon>
        <taxon>Leptospirales</taxon>
        <taxon>Leptospiraceae</taxon>
        <taxon>Leptospira</taxon>
    </lineage>
</organism>
<dbReference type="SUPFAM" id="SSF51261">
    <property type="entry name" value="Duplicated hybrid motif"/>
    <property type="match status" value="1"/>
</dbReference>
<dbReference type="CDD" id="cd12797">
    <property type="entry name" value="M23_peptidase"/>
    <property type="match status" value="1"/>
</dbReference>
<evidence type="ECO:0000259" key="1">
    <source>
        <dbReference type="Pfam" id="PF01551"/>
    </source>
</evidence>
<dbReference type="PANTHER" id="PTHR21666">
    <property type="entry name" value="PEPTIDASE-RELATED"/>
    <property type="match status" value="1"/>
</dbReference>
<accession>A0A4R9LRC9</accession>
<evidence type="ECO:0000313" key="3">
    <source>
        <dbReference type="Proteomes" id="UP000298264"/>
    </source>
</evidence>
<dbReference type="Proteomes" id="UP000298264">
    <property type="component" value="Unassembled WGS sequence"/>
</dbReference>
<dbReference type="PANTHER" id="PTHR21666:SF287">
    <property type="entry name" value="CYTOPLASMIC MEMBRANE PROTEIN"/>
    <property type="match status" value="1"/>
</dbReference>
<keyword evidence="3" id="KW-1185">Reference proteome</keyword>
<reference evidence="2" key="1">
    <citation type="journal article" date="2019" name="PLoS Negl. Trop. Dis.">
        <title>Revisiting the worldwide diversity of Leptospira species in the environment.</title>
        <authorList>
            <person name="Vincent A.T."/>
            <person name="Schiettekatte O."/>
            <person name="Bourhy P."/>
            <person name="Veyrier F.J."/>
            <person name="Picardeau M."/>
        </authorList>
    </citation>
    <scope>NUCLEOTIDE SEQUENCE [LARGE SCALE GENOMIC DNA]</scope>
    <source>
        <strain evidence="2">201400974</strain>
    </source>
</reference>
<dbReference type="EMBL" id="RQHV01000042">
    <property type="protein sequence ID" value="TGN10932.1"/>
    <property type="molecule type" value="Genomic_DNA"/>
</dbReference>
<feature type="domain" description="M23ase beta-sheet core" evidence="1">
    <location>
        <begin position="213"/>
        <end position="307"/>
    </location>
</feature>
<proteinExistence type="predicted"/>
<protein>
    <submittedName>
        <fullName evidence="2">M23 family metallopeptidase</fullName>
    </submittedName>
</protein>
<evidence type="ECO:0000313" key="2">
    <source>
        <dbReference type="EMBL" id="TGN10932.1"/>
    </source>
</evidence>
<sequence length="329" mass="37154">MKEQILAFSLLFFSFSLLAEGKKLHQPNGIKNSSNYFVKKEEKNFFLLLEARKFGRGEAILFRLTPKNKKWIHENFKVFWMGKEVILSKQGSSQIGFLAISPDAAPGSMNLEIQSKIFFVKRGTKQYQIQLEPTKFQVIQKNQTIKVDEKFVTQELSKETLEFIKECSKAKEVAFAKESGLQFSDNFKLPLDRIHITSKFYVRRDYNKKKGKPHGGVDFRGKSGTPILSIQDGTVVLARPMYYEGNFTVLDHGNKIFTFYMHQSEMLVKVGDKVKKGQVIGKVGSTGMSTGPHLHLGAKIANTLIDPLSLISIAGIMEESGEELASSKK</sequence>
<dbReference type="RefSeq" id="WP_135763692.1">
    <property type="nucleotide sequence ID" value="NZ_RQHV01000042.1"/>
</dbReference>
<dbReference type="OrthoDB" id="9805799at2"/>
<dbReference type="GO" id="GO:0004222">
    <property type="term" value="F:metalloendopeptidase activity"/>
    <property type="evidence" value="ECO:0007669"/>
    <property type="project" value="TreeGrafter"/>
</dbReference>